<dbReference type="GO" id="GO:0005525">
    <property type="term" value="F:GTP binding"/>
    <property type="evidence" value="ECO:0007669"/>
    <property type="project" value="UniProtKB-UniRule"/>
</dbReference>
<evidence type="ECO:0000256" key="3">
    <source>
        <dbReference type="ARBA" id="ARBA00022517"/>
    </source>
</evidence>
<dbReference type="Gene3D" id="3.30.300.20">
    <property type="match status" value="1"/>
</dbReference>
<dbReference type="InterPro" id="IPR031166">
    <property type="entry name" value="G_ENGA"/>
</dbReference>
<reference evidence="13" key="1">
    <citation type="submission" date="2012-03" db="EMBL/GenBank/DDBJ databases">
        <title>Complete sequence of Fervidobacterium pennivorans DSM 9078.</title>
        <authorList>
            <consortium name="US DOE Joint Genome Institute"/>
            <person name="Lucas S."/>
            <person name="Han J."/>
            <person name="Lapidus A."/>
            <person name="Cheng J.-F."/>
            <person name="Goodwin L."/>
            <person name="Pitluck S."/>
            <person name="Peters L."/>
            <person name="Ovchinnikova G."/>
            <person name="Lu M."/>
            <person name="Detter J.C."/>
            <person name="Han C."/>
            <person name="Tapia R."/>
            <person name="Land M."/>
            <person name="Hauser L."/>
            <person name="Kyrpides N."/>
            <person name="Ivanova N."/>
            <person name="Pagani I."/>
            <person name="Noll K.M."/>
            <person name="Woyke T."/>
        </authorList>
    </citation>
    <scope>NUCLEOTIDE SEQUENCE</scope>
    <source>
        <strain evidence="13">DSM 9078</strain>
    </source>
</reference>
<evidence type="ECO:0000313" key="14">
    <source>
        <dbReference type="Proteomes" id="UP000007384"/>
    </source>
</evidence>
<dbReference type="GO" id="GO:0042254">
    <property type="term" value="P:ribosome biogenesis"/>
    <property type="evidence" value="ECO:0007669"/>
    <property type="project" value="UniProtKB-KW"/>
</dbReference>
<comment type="subunit">
    <text evidence="8">Associates with the 50S ribosomal subunit.</text>
</comment>
<accession>H9UEJ0</accession>
<keyword evidence="4 10" id="KW-0677">Repeat</keyword>
<dbReference type="GO" id="GO:0043022">
    <property type="term" value="F:ribosome binding"/>
    <property type="evidence" value="ECO:0007669"/>
    <property type="project" value="TreeGrafter"/>
</dbReference>
<dbReference type="HOGENOM" id="CLU_016077_6_2_0"/>
<dbReference type="Pfam" id="PF01926">
    <property type="entry name" value="MMR_HSR1"/>
    <property type="match status" value="2"/>
</dbReference>
<keyword evidence="5 8" id="KW-0547">Nucleotide-binding</keyword>
<dbReference type="PANTHER" id="PTHR43834">
    <property type="entry name" value="GTPASE DER"/>
    <property type="match status" value="1"/>
</dbReference>
<dbReference type="EMBL" id="CP003260">
    <property type="protein sequence ID" value="AFG35933.1"/>
    <property type="molecule type" value="Genomic_DNA"/>
</dbReference>
<feature type="region of interest" description="Disordered" evidence="11">
    <location>
        <begin position="1"/>
        <end position="27"/>
    </location>
</feature>
<evidence type="ECO:0000256" key="4">
    <source>
        <dbReference type="ARBA" id="ARBA00022737"/>
    </source>
</evidence>
<dbReference type="InterPro" id="IPR006073">
    <property type="entry name" value="GTP-bd"/>
</dbReference>
<feature type="domain" description="EngA-type G" evidence="12">
    <location>
        <begin position="35"/>
        <end position="200"/>
    </location>
</feature>
<dbReference type="PATRIC" id="fig|771875.3.peg.1909"/>
<dbReference type="Gene3D" id="3.40.50.300">
    <property type="entry name" value="P-loop containing nucleotide triphosphate hydrolases"/>
    <property type="match status" value="2"/>
</dbReference>
<evidence type="ECO:0000256" key="5">
    <source>
        <dbReference type="ARBA" id="ARBA00022741"/>
    </source>
</evidence>
<dbReference type="PROSITE" id="PS51712">
    <property type="entry name" value="G_ENGA"/>
    <property type="match status" value="2"/>
</dbReference>
<feature type="binding site" evidence="8">
    <location>
        <begin position="331"/>
        <end position="334"/>
    </location>
    <ligand>
        <name>GTP</name>
        <dbReference type="ChEBI" id="CHEBI:37565"/>
        <label>2</label>
    </ligand>
</feature>
<evidence type="ECO:0000256" key="10">
    <source>
        <dbReference type="RuleBase" id="RU004481"/>
    </source>
</evidence>
<keyword evidence="14" id="KW-1185">Reference proteome</keyword>
<dbReference type="eggNOG" id="COG1160">
    <property type="taxonomic scope" value="Bacteria"/>
</dbReference>
<evidence type="ECO:0000256" key="1">
    <source>
        <dbReference type="ARBA" id="ARBA00008279"/>
    </source>
</evidence>
<keyword evidence="6 8" id="KW-0342">GTP-binding</keyword>
<dbReference type="Proteomes" id="UP000007384">
    <property type="component" value="Chromosome"/>
</dbReference>
<dbReference type="InterPro" id="IPR005225">
    <property type="entry name" value="Small_GTP-bd"/>
</dbReference>
<feature type="binding site" evidence="8">
    <location>
        <begin position="88"/>
        <end position="92"/>
    </location>
    <ligand>
        <name>GTP</name>
        <dbReference type="ChEBI" id="CHEBI:37565"/>
        <label>1</label>
    </ligand>
</feature>
<dbReference type="AlphaFoldDB" id="H9UEJ0"/>
<dbReference type="FunFam" id="3.40.50.300:FF:000040">
    <property type="entry name" value="GTPase Der"/>
    <property type="match status" value="1"/>
</dbReference>
<evidence type="ECO:0000313" key="13">
    <source>
        <dbReference type="EMBL" id="AFG35933.1"/>
    </source>
</evidence>
<dbReference type="OrthoDB" id="9805918at2"/>
<dbReference type="CDD" id="cd01894">
    <property type="entry name" value="EngA1"/>
    <property type="match status" value="1"/>
</dbReference>
<dbReference type="InterPro" id="IPR015946">
    <property type="entry name" value="KH_dom-like_a/b"/>
</dbReference>
<dbReference type="KEGG" id="fpe:Ferpe_1884"/>
<sequence length="467" mass="52900">MPLNPRDQKQEQLKTEENVKQENKTRDTVDASKIPTVLIVGKSNVGKSTLFNKLIGKRKSIVADEQGTTRDAVIDRVVYSDKMFQLVDTCGIFEGKEDEIYEKSKEFTLKALQESDLILFVVDGKNGLSSEDYTIADMLRKSGVDVILVANKSESEKNYSKVYPELFSLGFGEPFPVSAEQSKNLDELVELIITKLEEKGYDLSKTQKFENLIRVTIVGRPNAGKSSLFNMIVKEERALVTPIAGTTRDTIDEIVKIGDKSYLFVDTAGLRKKSRIEDFIERVSTFRTIDAIERSDVVVLVIDSTEGITRQDQRIAGLAEKNGKGIVVVFNKWDLIKHADKRIKDFMDQFNEKLYFVDFAPVVFTSAINRVGYKELIRAINTAYDSLHKKVPTSAVNAAIQRMIAKPPHGLKLYYGLQVDIRPPTFLFFVNKLEVPESFQNAIRKTIREQVDPFTGAPIFLKFKERQ</sequence>
<comment type="function">
    <text evidence="8 10">GTPase that plays an essential role in the late steps of ribosome biogenesis.</text>
</comment>
<dbReference type="HAMAP" id="MF_00195">
    <property type="entry name" value="GTPase_Der"/>
    <property type="match status" value="1"/>
</dbReference>
<organism evidence="13 14">
    <name type="scientific">Fervidobacterium pennivorans (strain DSM 9078 / Ven5)</name>
    <dbReference type="NCBI Taxonomy" id="771875"/>
    <lineage>
        <taxon>Bacteria</taxon>
        <taxon>Thermotogati</taxon>
        <taxon>Thermotogota</taxon>
        <taxon>Thermotogae</taxon>
        <taxon>Thermotogales</taxon>
        <taxon>Fervidobacteriaceae</taxon>
        <taxon>Fervidobacterium</taxon>
    </lineage>
</organism>
<dbReference type="InterPro" id="IPR016484">
    <property type="entry name" value="GTPase_Der"/>
</dbReference>
<keyword evidence="3 8" id="KW-0690">Ribosome biogenesis</keyword>
<dbReference type="PRINTS" id="PR00326">
    <property type="entry name" value="GTP1OBG"/>
</dbReference>
<feature type="binding site" evidence="8">
    <location>
        <begin position="41"/>
        <end position="48"/>
    </location>
    <ligand>
        <name>GTP</name>
        <dbReference type="ChEBI" id="CHEBI:37565"/>
        <label>1</label>
    </ligand>
</feature>
<protein>
    <recommendedName>
        <fullName evidence="2 8">GTPase Der</fullName>
    </recommendedName>
    <alternativeName>
        <fullName evidence="7 8">GTP-binding protein EngA</fullName>
    </alternativeName>
</protein>
<proteinExistence type="inferred from homology"/>
<feature type="binding site" evidence="8">
    <location>
        <begin position="266"/>
        <end position="270"/>
    </location>
    <ligand>
        <name>GTP</name>
        <dbReference type="ChEBI" id="CHEBI:37565"/>
        <label>2</label>
    </ligand>
</feature>
<dbReference type="PIRSF" id="PIRSF006485">
    <property type="entry name" value="GTP-binding_EngA"/>
    <property type="match status" value="1"/>
</dbReference>
<dbReference type="InterPro" id="IPR032859">
    <property type="entry name" value="KH_dom-like"/>
</dbReference>
<evidence type="ECO:0000259" key="12">
    <source>
        <dbReference type="PROSITE" id="PS51712"/>
    </source>
</evidence>
<dbReference type="InterPro" id="IPR027417">
    <property type="entry name" value="P-loop_NTPase"/>
</dbReference>
<evidence type="ECO:0000256" key="9">
    <source>
        <dbReference type="PROSITE-ProRule" id="PRU01049"/>
    </source>
</evidence>
<dbReference type="PANTHER" id="PTHR43834:SF6">
    <property type="entry name" value="GTPASE DER"/>
    <property type="match status" value="1"/>
</dbReference>
<dbReference type="CDD" id="cd01895">
    <property type="entry name" value="EngA2"/>
    <property type="match status" value="1"/>
</dbReference>
<evidence type="ECO:0000256" key="2">
    <source>
        <dbReference type="ARBA" id="ARBA00020953"/>
    </source>
</evidence>
<dbReference type="NCBIfam" id="TIGR00231">
    <property type="entry name" value="small_GTP"/>
    <property type="match status" value="2"/>
</dbReference>
<dbReference type="STRING" id="771875.Ferpe_1884"/>
<gene>
    <name evidence="8" type="primary">der</name>
    <name evidence="13" type="ordered locus">Ferpe_1884</name>
</gene>
<evidence type="ECO:0000256" key="7">
    <source>
        <dbReference type="ARBA" id="ARBA00032345"/>
    </source>
</evidence>
<dbReference type="SUPFAM" id="SSF52540">
    <property type="entry name" value="P-loop containing nucleoside triphosphate hydrolases"/>
    <property type="match status" value="2"/>
</dbReference>
<dbReference type="NCBIfam" id="TIGR03594">
    <property type="entry name" value="GTPase_EngA"/>
    <property type="match status" value="1"/>
</dbReference>
<evidence type="ECO:0000256" key="11">
    <source>
        <dbReference type="SAM" id="MobiDB-lite"/>
    </source>
</evidence>
<evidence type="ECO:0000256" key="8">
    <source>
        <dbReference type="HAMAP-Rule" id="MF_00195"/>
    </source>
</evidence>
<feature type="binding site" evidence="8">
    <location>
        <begin position="219"/>
        <end position="226"/>
    </location>
    <ligand>
        <name>GTP</name>
        <dbReference type="ChEBI" id="CHEBI:37565"/>
        <label>2</label>
    </ligand>
</feature>
<feature type="binding site" evidence="8">
    <location>
        <begin position="151"/>
        <end position="154"/>
    </location>
    <ligand>
        <name>GTP</name>
        <dbReference type="ChEBI" id="CHEBI:37565"/>
        <label>1</label>
    </ligand>
</feature>
<comment type="similarity">
    <text evidence="1 8 9 10">Belongs to the TRAFAC class TrmE-Era-EngA-EngB-Septin-like GTPase superfamily. EngA (Der) GTPase family.</text>
</comment>
<feature type="domain" description="EngA-type G" evidence="12">
    <location>
        <begin position="213"/>
        <end position="388"/>
    </location>
</feature>
<name>H9UEJ0_FERPD</name>
<dbReference type="Pfam" id="PF14714">
    <property type="entry name" value="KH_dom-like"/>
    <property type="match status" value="1"/>
</dbReference>
<evidence type="ECO:0000256" key="6">
    <source>
        <dbReference type="ARBA" id="ARBA00023134"/>
    </source>
</evidence>